<dbReference type="Proteomes" id="UP000822688">
    <property type="component" value="Chromosome 12"/>
</dbReference>
<accession>A0A8T0G7F8</accession>
<name>A0A8T0G7F8_CERPU</name>
<keyword evidence="1" id="KW-0732">Signal</keyword>
<dbReference type="AlphaFoldDB" id="A0A8T0G7F8"/>
<gene>
    <name evidence="2" type="ORF">KC19_12G126700</name>
</gene>
<protein>
    <submittedName>
        <fullName evidence="2">Uncharacterized protein</fullName>
    </submittedName>
</protein>
<reference evidence="2" key="1">
    <citation type="submission" date="2020-06" db="EMBL/GenBank/DDBJ databases">
        <title>WGS assembly of Ceratodon purpureus strain R40.</title>
        <authorList>
            <person name="Carey S.B."/>
            <person name="Jenkins J."/>
            <person name="Shu S."/>
            <person name="Lovell J.T."/>
            <person name="Sreedasyam A."/>
            <person name="Maumus F."/>
            <person name="Tiley G.P."/>
            <person name="Fernandez-Pozo N."/>
            <person name="Barry K."/>
            <person name="Chen C."/>
            <person name="Wang M."/>
            <person name="Lipzen A."/>
            <person name="Daum C."/>
            <person name="Saski C.A."/>
            <person name="Payton A.C."/>
            <person name="Mcbreen J.C."/>
            <person name="Conrad R.E."/>
            <person name="Kollar L.M."/>
            <person name="Olsson S."/>
            <person name="Huttunen S."/>
            <person name="Landis J.B."/>
            <person name="Wickett N.J."/>
            <person name="Johnson M.G."/>
            <person name="Rensing S.A."/>
            <person name="Grimwood J."/>
            <person name="Schmutz J."/>
            <person name="Mcdaniel S.F."/>
        </authorList>
    </citation>
    <scope>NUCLEOTIDE SEQUENCE</scope>
    <source>
        <strain evidence="2">R40</strain>
    </source>
</reference>
<keyword evidence="3" id="KW-1185">Reference proteome</keyword>
<organism evidence="2 3">
    <name type="scientific">Ceratodon purpureus</name>
    <name type="common">Fire moss</name>
    <name type="synonym">Dicranum purpureum</name>
    <dbReference type="NCBI Taxonomy" id="3225"/>
    <lineage>
        <taxon>Eukaryota</taxon>
        <taxon>Viridiplantae</taxon>
        <taxon>Streptophyta</taxon>
        <taxon>Embryophyta</taxon>
        <taxon>Bryophyta</taxon>
        <taxon>Bryophytina</taxon>
        <taxon>Bryopsida</taxon>
        <taxon>Dicranidae</taxon>
        <taxon>Pseudoditrichales</taxon>
        <taxon>Ditrichaceae</taxon>
        <taxon>Ceratodon</taxon>
    </lineage>
</organism>
<evidence type="ECO:0000313" key="3">
    <source>
        <dbReference type="Proteomes" id="UP000822688"/>
    </source>
</evidence>
<evidence type="ECO:0000313" key="2">
    <source>
        <dbReference type="EMBL" id="KAG0554871.1"/>
    </source>
</evidence>
<feature type="chain" id="PRO_5035870691" evidence="1">
    <location>
        <begin position="26"/>
        <end position="49"/>
    </location>
</feature>
<feature type="signal peptide" evidence="1">
    <location>
        <begin position="1"/>
        <end position="25"/>
    </location>
</feature>
<sequence length="49" mass="5509">MCLKLALAQLLFSGAILILVQPLSGDAFKVSSFQVCTIYEKRFFGWVVR</sequence>
<evidence type="ECO:0000256" key="1">
    <source>
        <dbReference type="SAM" id="SignalP"/>
    </source>
</evidence>
<dbReference type="EMBL" id="CM026433">
    <property type="protein sequence ID" value="KAG0554871.1"/>
    <property type="molecule type" value="Genomic_DNA"/>
</dbReference>
<proteinExistence type="predicted"/>
<comment type="caution">
    <text evidence="2">The sequence shown here is derived from an EMBL/GenBank/DDBJ whole genome shotgun (WGS) entry which is preliminary data.</text>
</comment>